<keyword evidence="3" id="KW-1185">Reference proteome</keyword>
<reference evidence="2 3" key="1">
    <citation type="journal article" date="2016" name="Genome Biol. Evol.">
        <title>Divergent and convergent evolution of fungal pathogenicity.</title>
        <authorList>
            <person name="Shang Y."/>
            <person name="Xiao G."/>
            <person name="Zheng P."/>
            <person name="Cen K."/>
            <person name="Zhan S."/>
            <person name="Wang C."/>
        </authorList>
    </citation>
    <scope>NUCLEOTIDE SEQUENCE [LARGE SCALE GENOMIC DNA]</scope>
    <source>
        <strain evidence="2 3">ARSEF 7405</strain>
    </source>
</reference>
<comment type="caution">
    <text evidence="2">The sequence shown here is derived from an EMBL/GenBank/DDBJ whole genome shotgun (WGS) entry which is preliminary data.</text>
</comment>
<proteinExistence type="predicted"/>
<protein>
    <submittedName>
        <fullName evidence="2">Uncharacterized protein</fullName>
    </submittedName>
</protein>
<gene>
    <name evidence="2" type="ORF">AAP_06049</name>
</gene>
<evidence type="ECO:0000313" key="2">
    <source>
        <dbReference type="EMBL" id="KZZ86929.1"/>
    </source>
</evidence>
<accession>A0A167V247</accession>
<feature type="region of interest" description="Disordered" evidence="1">
    <location>
        <begin position="76"/>
        <end position="119"/>
    </location>
</feature>
<name>A0A167V247_9EURO</name>
<feature type="region of interest" description="Disordered" evidence="1">
    <location>
        <begin position="14"/>
        <end position="36"/>
    </location>
</feature>
<sequence>MCVCEYRRLAEDVGYGGGAGDEGETANNDGRRTRQERAYRTISSLPERVDRLSGTMQIHQSLTLEDKYKTRQEGRSIANTRYHSLDVLNGPQGRARGDAATGAQENSALTPNMFSNSPTGQANMRISRRLLVENSSPEISLCSYGSSPAS</sequence>
<dbReference type="AlphaFoldDB" id="A0A167V247"/>
<organism evidence="2 3">
    <name type="scientific">Ascosphaera apis ARSEF 7405</name>
    <dbReference type="NCBI Taxonomy" id="392613"/>
    <lineage>
        <taxon>Eukaryota</taxon>
        <taxon>Fungi</taxon>
        <taxon>Dikarya</taxon>
        <taxon>Ascomycota</taxon>
        <taxon>Pezizomycotina</taxon>
        <taxon>Eurotiomycetes</taxon>
        <taxon>Eurotiomycetidae</taxon>
        <taxon>Onygenales</taxon>
        <taxon>Ascosphaeraceae</taxon>
        <taxon>Ascosphaera</taxon>
    </lineage>
</organism>
<feature type="compositionally biased region" description="Polar residues" evidence="1">
    <location>
        <begin position="103"/>
        <end position="119"/>
    </location>
</feature>
<dbReference type="Proteomes" id="UP000242877">
    <property type="component" value="Unassembled WGS sequence"/>
</dbReference>
<dbReference type="EMBL" id="AZGZ01000042">
    <property type="protein sequence ID" value="KZZ86929.1"/>
    <property type="molecule type" value="Genomic_DNA"/>
</dbReference>
<evidence type="ECO:0000256" key="1">
    <source>
        <dbReference type="SAM" id="MobiDB-lite"/>
    </source>
</evidence>
<evidence type="ECO:0000313" key="3">
    <source>
        <dbReference type="Proteomes" id="UP000242877"/>
    </source>
</evidence>
<dbReference type="VEuPathDB" id="FungiDB:AAP_06049"/>